<evidence type="ECO:0000313" key="3">
    <source>
        <dbReference type="EMBL" id="VAV92259.1"/>
    </source>
</evidence>
<name>A0A3B0RJR4_9ZZZZ</name>
<dbReference type="SUPFAM" id="SSF46894">
    <property type="entry name" value="C-terminal effector domain of the bipartite response regulators"/>
    <property type="match status" value="1"/>
</dbReference>
<protein>
    <recommendedName>
        <fullName evidence="2">HTH luxR-type domain-containing protein</fullName>
    </recommendedName>
</protein>
<reference evidence="3" key="1">
    <citation type="submission" date="2018-06" db="EMBL/GenBank/DDBJ databases">
        <authorList>
            <person name="Zhirakovskaya E."/>
        </authorList>
    </citation>
    <scope>NUCLEOTIDE SEQUENCE</scope>
</reference>
<dbReference type="GO" id="GO:0003677">
    <property type="term" value="F:DNA binding"/>
    <property type="evidence" value="ECO:0007669"/>
    <property type="project" value="InterPro"/>
</dbReference>
<keyword evidence="1" id="KW-0812">Transmembrane</keyword>
<dbReference type="InterPro" id="IPR036388">
    <property type="entry name" value="WH-like_DNA-bd_sf"/>
</dbReference>
<evidence type="ECO:0000256" key="1">
    <source>
        <dbReference type="SAM" id="Phobius"/>
    </source>
</evidence>
<proteinExistence type="predicted"/>
<dbReference type="InterPro" id="IPR016032">
    <property type="entry name" value="Sig_transdc_resp-reg_C-effctor"/>
</dbReference>
<dbReference type="AlphaFoldDB" id="A0A3B0RJR4"/>
<dbReference type="CDD" id="cd06170">
    <property type="entry name" value="LuxR_C_like"/>
    <property type="match status" value="1"/>
</dbReference>
<dbReference type="Pfam" id="PF00196">
    <property type="entry name" value="GerE"/>
    <property type="match status" value="1"/>
</dbReference>
<dbReference type="SMART" id="SM00421">
    <property type="entry name" value="HTH_LUXR"/>
    <property type="match status" value="1"/>
</dbReference>
<organism evidence="3">
    <name type="scientific">hydrothermal vent metagenome</name>
    <dbReference type="NCBI Taxonomy" id="652676"/>
    <lineage>
        <taxon>unclassified sequences</taxon>
        <taxon>metagenomes</taxon>
        <taxon>ecological metagenomes</taxon>
    </lineage>
</organism>
<feature type="domain" description="HTH luxR-type" evidence="2">
    <location>
        <begin position="10"/>
        <end position="75"/>
    </location>
</feature>
<dbReference type="InterPro" id="IPR000792">
    <property type="entry name" value="Tscrpt_reg_LuxR_C"/>
</dbReference>
<dbReference type="GO" id="GO:0006355">
    <property type="term" value="P:regulation of DNA-templated transcription"/>
    <property type="evidence" value="ECO:0007669"/>
    <property type="project" value="InterPro"/>
</dbReference>
<dbReference type="PROSITE" id="PS50043">
    <property type="entry name" value="HTH_LUXR_2"/>
    <property type="match status" value="1"/>
</dbReference>
<evidence type="ECO:0000259" key="2">
    <source>
        <dbReference type="PROSITE" id="PS50043"/>
    </source>
</evidence>
<dbReference type="EMBL" id="UOEF01000138">
    <property type="protein sequence ID" value="VAV92259.1"/>
    <property type="molecule type" value="Genomic_DNA"/>
</dbReference>
<accession>A0A3B0RJR4</accession>
<keyword evidence="1" id="KW-1133">Transmembrane helix</keyword>
<keyword evidence="1" id="KW-0472">Membrane</keyword>
<dbReference type="Gene3D" id="1.10.10.10">
    <property type="entry name" value="Winged helix-like DNA-binding domain superfamily/Winged helix DNA-binding domain"/>
    <property type="match status" value="1"/>
</dbReference>
<sequence length="186" mass="20563">MVDMMSDHDFTSLAVTLSDGQRDCLRLVLAHLNSKEIGRELGISPHTVDQRLRRSMRVLGVNSRFEAARKFAEMEGSSTYQPLIYQSSDVESLNESARLGLSTNQEKEVQDQLISQQSNFEAGTAILRLDKTGNRTSRLPFPRIRGEKNELSSVERLGWVVVIAIGSAVSFGGILAGLEALSRLRG</sequence>
<gene>
    <name evidence="3" type="ORF">MNBD_ALPHA04-1948</name>
</gene>
<feature type="transmembrane region" description="Helical" evidence="1">
    <location>
        <begin position="157"/>
        <end position="178"/>
    </location>
</feature>